<comment type="caution">
    <text evidence="2">The sequence shown here is derived from an EMBL/GenBank/DDBJ whole genome shotgun (WGS) entry which is preliminary data.</text>
</comment>
<accession>A0A0V7ZEW9</accession>
<organism evidence="2 3">
    <name type="scientific">Mastigocoleus testarum BC008</name>
    <dbReference type="NCBI Taxonomy" id="371196"/>
    <lineage>
        <taxon>Bacteria</taxon>
        <taxon>Bacillati</taxon>
        <taxon>Cyanobacteriota</taxon>
        <taxon>Cyanophyceae</taxon>
        <taxon>Nostocales</taxon>
        <taxon>Hapalosiphonaceae</taxon>
        <taxon>Mastigocoleus</taxon>
    </lineage>
</organism>
<dbReference type="OrthoDB" id="425637at2"/>
<protein>
    <recommendedName>
        <fullName evidence="1">RRXRR domain-containing protein</fullName>
    </recommendedName>
</protein>
<gene>
    <name evidence="2" type="ORF">BC008_11805</name>
</gene>
<dbReference type="Pfam" id="PF14239">
    <property type="entry name" value="RRXRR"/>
    <property type="match status" value="1"/>
</dbReference>
<feature type="domain" description="RRXRR" evidence="1">
    <location>
        <begin position="4"/>
        <end position="168"/>
    </location>
</feature>
<dbReference type="EMBL" id="LMTZ01000146">
    <property type="protein sequence ID" value="KST62991.1"/>
    <property type="molecule type" value="Genomic_DNA"/>
</dbReference>
<name>A0A0V7ZEW9_9CYAN</name>
<keyword evidence="3" id="KW-1185">Reference proteome</keyword>
<sequence>MLRVPVIDKNGRALMPTKPSRARRWLKEGRAKVYKNDLQVFAIQLTFEPSDRKEQRIAVGIDPGKHFTGIAVQSAKFTLWLGHLYLPFQKVKVLMEQRGMMRRTRRSRRINRNLPVRQRAHRQKRFDNRRQNKIPPSIRANRDLEKRVLDELERLFPLLFNVVIERVKAYGNKGFSPVMVAQEWQLDRLSFDYGIETIEGWQTAQIRRELGLIKQKDSKSDAVVATHAVDGIALAASQFMSYQVTSVNSRGWVGSVDVTACPLTVIRRPPVSRRQLHLLQFSKGGSRRKYGGTVTRHGFRKGDYVEANQGKKIVRGWVSGDTKTQISVSNADWKRLGQFSRNKIQLLKRSNGLIVQCG</sequence>
<dbReference type="AlphaFoldDB" id="A0A0V7ZEW9"/>
<dbReference type="InterPro" id="IPR025938">
    <property type="entry name" value="RRXRR_dom"/>
</dbReference>
<reference evidence="2 3" key="1">
    <citation type="journal article" date="2015" name="Genome Announc.">
        <title>Draft Genome of the Euendolithic (true boring) Cyanobacterium Mastigocoleus testarum strain BC008.</title>
        <authorList>
            <person name="Guida B.S."/>
            <person name="Garcia-Pichel F."/>
        </authorList>
    </citation>
    <scope>NUCLEOTIDE SEQUENCE [LARGE SCALE GENOMIC DNA]</scope>
    <source>
        <strain evidence="2 3">BC008</strain>
    </source>
</reference>
<dbReference type="Proteomes" id="UP000053372">
    <property type="component" value="Unassembled WGS sequence"/>
</dbReference>
<evidence type="ECO:0000313" key="2">
    <source>
        <dbReference type="EMBL" id="KST62991.1"/>
    </source>
</evidence>
<dbReference type="RefSeq" id="WP_027841707.1">
    <property type="nucleotide sequence ID" value="NZ_LMTZ01000146.1"/>
</dbReference>
<evidence type="ECO:0000259" key="1">
    <source>
        <dbReference type="Pfam" id="PF14239"/>
    </source>
</evidence>
<proteinExistence type="predicted"/>
<evidence type="ECO:0000313" key="3">
    <source>
        <dbReference type="Proteomes" id="UP000053372"/>
    </source>
</evidence>